<dbReference type="PANTHER" id="PTHR41251">
    <property type="entry name" value="NON-HOMOLOGOUS END JOINING PROTEIN KU"/>
    <property type="match status" value="1"/>
</dbReference>
<dbReference type="InterPro" id="IPR009187">
    <property type="entry name" value="Prok_Ku"/>
</dbReference>
<feature type="compositionally biased region" description="Low complexity" evidence="3">
    <location>
        <begin position="277"/>
        <end position="286"/>
    </location>
</feature>
<comment type="function">
    <text evidence="2">With LigD forms a non-homologous end joining (NHEJ) DNA repair enzyme, which repairs dsDNA breaks with reduced fidelity. Binds linear dsDNA with 5'- and 3'- overhangs but not closed circular dsDNA nor ssDNA. Recruits and stimulates the ligase activity of LigD.</text>
</comment>
<evidence type="ECO:0000256" key="1">
    <source>
        <dbReference type="ARBA" id="ARBA00023125"/>
    </source>
</evidence>
<dbReference type="CDD" id="cd00789">
    <property type="entry name" value="KU_like"/>
    <property type="match status" value="1"/>
</dbReference>
<keyword evidence="2" id="KW-0233">DNA recombination</keyword>
<dbReference type="SMART" id="SM00559">
    <property type="entry name" value="Ku78"/>
    <property type="match status" value="1"/>
</dbReference>
<gene>
    <name evidence="2" type="primary">ku</name>
    <name evidence="5" type="ORF">I8E28_06070</name>
</gene>
<name>A0A934PX64_9BURK</name>
<dbReference type="AlphaFoldDB" id="A0A934PX64"/>
<sequence length="325" mass="35400">MATHKGLAPTSTRTLWKGAITFGLVHIPIGLYSATAESGIDFDWLDKRTMDPVGYKRVNKKTGKEIDKDDIVKGVKVEGGEYVVVSPEEIQKAYPRTTQTIEIEAFIDADEVPFVYLERPYFVGPVNKGDKVYALLREALKKSGKVGIAKVVIQTKQHLAVVIPCGPALVLNLLRWGGEIRSWEDLRLPPADAKAAGVKDAELKMAMQLIEGMSGHWSADEFRDSFREEIMKLVESKANAGETEHVTPVEKAAAGETNVVDLTELLKRSLQGGGRGAPSRSAAPARPHAKRAKEPERAVAAKEKPAAKKAAAKKTAAKTRSRRAA</sequence>
<dbReference type="GO" id="GO:0006303">
    <property type="term" value="P:double-strand break repair via nonhomologous end joining"/>
    <property type="evidence" value="ECO:0007669"/>
    <property type="project" value="UniProtKB-UniRule"/>
</dbReference>
<dbReference type="HAMAP" id="MF_01875">
    <property type="entry name" value="Prokaryotic_Ku"/>
    <property type="match status" value="1"/>
</dbReference>
<dbReference type="Proteomes" id="UP000617041">
    <property type="component" value="Unassembled WGS sequence"/>
</dbReference>
<dbReference type="SUPFAM" id="SSF100939">
    <property type="entry name" value="SPOC domain-like"/>
    <property type="match status" value="1"/>
</dbReference>
<dbReference type="NCBIfam" id="TIGR02772">
    <property type="entry name" value="Ku_bact"/>
    <property type="match status" value="1"/>
</dbReference>
<comment type="subunit">
    <text evidence="2">Homodimer. Interacts with LigD.</text>
</comment>
<keyword evidence="1 2" id="KW-0238">DNA-binding</keyword>
<dbReference type="GO" id="GO:0003690">
    <property type="term" value="F:double-stranded DNA binding"/>
    <property type="evidence" value="ECO:0007669"/>
    <property type="project" value="UniProtKB-UniRule"/>
</dbReference>
<evidence type="ECO:0000313" key="5">
    <source>
        <dbReference type="EMBL" id="MBK0392150.1"/>
    </source>
</evidence>
<evidence type="ECO:0000259" key="4">
    <source>
        <dbReference type="SMART" id="SM00559"/>
    </source>
</evidence>
<dbReference type="InterPro" id="IPR006164">
    <property type="entry name" value="DNA_bd_Ku70/Ku80"/>
</dbReference>
<feature type="compositionally biased region" description="Basic and acidic residues" evidence="3">
    <location>
        <begin position="292"/>
        <end position="306"/>
    </location>
</feature>
<comment type="similarity">
    <text evidence="2">Belongs to the prokaryotic Ku family.</text>
</comment>
<keyword evidence="2" id="KW-0234">DNA repair</keyword>
<dbReference type="Gene3D" id="2.40.290.10">
    <property type="match status" value="1"/>
</dbReference>
<protein>
    <recommendedName>
        <fullName evidence="2">Non-homologous end joining protein Ku</fullName>
    </recommendedName>
</protein>
<dbReference type="GO" id="GO:0006310">
    <property type="term" value="P:DNA recombination"/>
    <property type="evidence" value="ECO:0007669"/>
    <property type="project" value="UniProtKB-KW"/>
</dbReference>
<reference evidence="5" key="1">
    <citation type="submission" date="2020-12" db="EMBL/GenBank/DDBJ databases">
        <title>Ramlibacter sp. nov., isolated from a freshwater alga, Cryptomonas.</title>
        <authorList>
            <person name="Kim H.M."/>
            <person name="Jeon C.O."/>
        </authorList>
    </citation>
    <scope>NUCLEOTIDE SEQUENCE</scope>
    <source>
        <strain evidence="5">CrO1</strain>
    </source>
</reference>
<keyword evidence="6" id="KW-1185">Reference proteome</keyword>
<dbReference type="InterPro" id="IPR016194">
    <property type="entry name" value="SPOC-like_C_dom_sf"/>
</dbReference>
<evidence type="ECO:0000256" key="2">
    <source>
        <dbReference type="HAMAP-Rule" id="MF_01875"/>
    </source>
</evidence>
<organism evidence="5 6">
    <name type="scientific">Ramlibacter algicola</name>
    <dbReference type="NCBI Taxonomy" id="2795217"/>
    <lineage>
        <taxon>Bacteria</taxon>
        <taxon>Pseudomonadati</taxon>
        <taxon>Pseudomonadota</taxon>
        <taxon>Betaproteobacteria</taxon>
        <taxon>Burkholderiales</taxon>
        <taxon>Comamonadaceae</taxon>
        <taxon>Ramlibacter</taxon>
    </lineage>
</organism>
<evidence type="ECO:0000313" key="6">
    <source>
        <dbReference type="Proteomes" id="UP000617041"/>
    </source>
</evidence>
<feature type="domain" description="Ku" evidence="4">
    <location>
        <begin position="63"/>
        <end position="191"/>
    </location>
</feature>
<evidence type="ECO:0000256" key="3">
    <source>
        <dbReference type="SAM" id="MobiDB-lite"/>
    </source>
</evidence>
<dbReference type="RefSeq" id="WP_200787100.1">
    <property type="nucleotide sequence ID" value="NZ_JAEDAO010000001.1"/>
</dbReference>
<dbReference type="PIRSF" id="PIRSF006493">
    <property type="entry name" value="Prok_Ku"/>
    <property type="match status" value="1"/>
</dbReference>
<comment type="caution">
    <text evidence="5">The sequence shown here is derived from an EMBL/GenBank/DDBJ whole genome shotgun (WGS) entry which is preliminary data.</text>
</comment>
<keyword evidence="2" id="KW-0227">DNA damage</keyword>
<dbReference type="Pfam" id="PF02735">
    <property type="entry name" value="Ku"/>
    <property type="match status" value="1"/>
</dbReference>
<accession>A0A934PX64</accession>
<dbReference type="PANTHER" id="PTHR41251:SF1">
    <property type="entry name" value="NON-HOMOLOGOUS END JOINING PROTEIN KU"/>
    <property type="match status" value="1"/>
</dbReference>
<feature type="compositionally biased region" description="Basic residues" evidence="3">
    <location>
        <begin position="310"/>
        <end position="325"/>
    </location>
</feature>
<proteinExistence type="inferred from homology"/>
<dbReference type="EMBL" id="JAEDAO010000001">
    <property type="protein sequence ID" value="MBK0392150.1"/>
    <property type="molecule type" value="Genomic_DNA"/>
</dbReference>
<feature type="region of interest" description="Disordered" evidence="3">
    <location>
        <begin position="269"/>
        <end position="325"/>
    </location>
</feature>